<name>A0A183F9I6_HELPZ</name>
<dbReference type="SUPFAM" id="SSF53098">
    <property type="entry name" value="Ribonuclease H-like"/>
    <property type="match status" value="1"/>
</dbReference>
<reference evidence="2 3" key="1">
    <citation type="submission" date="2018-11" db="EMBL/GenBank/DDBJ databases">
        <authorList>
            <consortium name="Pathogen Informatics"/>
        </authorList>
    </citation>
    <scope>NUCLEOTIDE SEQUENCE [LARGE SCALE GENOMIC DNA]</scope>
</reference>
<evidence type="ECO:0000313" key="3">
    <source>
        <dbReference type="Proteomes" id="UP000050761"/>
    </source>
</evidence>
<dbReference type="PROSITE" id="PS50822">
    <property type="entry name" value="PIWI"/>
    <property type="match status" value="1"/>
</dbReference>
<feature type="domain" description="Piwi" evidence="1">
    <location>
        <begin position="1"/>
        <end position="158"/>
    </location>
</feature>
<dbReference type="Proteomes" id="UP000050761">
    <property type="component" value="Unassembled WGS sequence"/>
</dbReference>
<proteinExistence type="predicted"/>
<dbReference type="WBParaSite" id="HPBE_0000282801-mRNA-1">
    <property type="protein sequence ID" value="HPBE_0000282801-mRNA-1"/>
    <property type="gene ID" value="HPBE_0000282801"/>
</dbReference>
<evidence type="ECO:0000313" key="2">
    <source>
        <dbReference type="EMBL" id="VDO28644.1"/>
    </source>
</evidence>
<reference evidence="4" key="2">
    <citation type="submission" date="2019-09" db="UniProtKB">
        <authorList>
            <consortium name="WormBaseParasite"/>
        </authorList>
    </citation>
    <scope>IDENTIFICATION</scope>
</reference>
<dbReference type="PANTHER" id="PTHR22891">
    <property type="entry name" value="EUKARYOTIC TRANSLATION INITIATION FACTOR 2C"/>
    <property type="match status" value="1"/>
</dbReference>
<dbReference type="AlphaFoldDB" id="A0A183F9I6"/>
<evidence type="ECO:0000259" key="1">
    <source>
        <dbReference type="PROSITE" id="PS50822"/>
    </source>
</evidence>
<dbReference type="GO" id="GO:0003676">
    <property type="term" value="F:nucleic acid binding"/>
    <property type="evidence" value="ECO:0007669"/>
    <property type="project" value="InterPro"/>
</dbReference>
<evidence type="ECO:0000313" key="4">
    <source>
        <dbReference type="WBParaSite" id="HPBE_0000282801-mRNA-1"/>
    </source>
</evidence>
<dbReference type="InterPro" id="IPR036397">
    <property type="entry name" value="RNaseH_sf"/>
</dbReference>
<dbReference type="InterPro" id="IPR012337">
    <property type="entry name" value="RNaseH-like_sf"/>
</dbReference>
<dbReference type="OrthoDB" id="9981668at2759"/>
<dbReference type="Pfam" id="PF02171">
    <property type="entry name" value="Piwi"/>
    <property type="match status" value="1"/>
</dbReference>
<dbReference type="SMART" id="SM00950">
    <property type="entry name" value="Piwi"/>
    <property type="match status" value="1"/>
</dbReference>
<keyword evidence="3" id="KW-1185">Reference proteome</keyword>
<gene>
    <name evidence="2" type="ORF">HPBE_LOCUS2829</name>
</gene>
<dbReference type="InterPro" id="IPR003165">
    <property type="entry name" value="Piwi"/>
</dbReference>
<accession>A0A183F9I6</accession>
<accession>A0A3P7V097</accession>
<protein>
    <submittedName>
        <fullName evidence="4">Piwi domain-containing protein</fullName>
    </submittedName>
</protein>
<organism evidence="3 4">
    <name type="scientific">Heligmosomoides polygyrus</name>
    <name type="common">Parasitic roundworm</name>
    <dbReference type="NCBI Taxonomy" id="6339"/>
    <lineage>
        <taxon>Eukaryota</taxon>
        <taxon>Metazoa</taxon>
        <taxon>Ecdysozoa</taxon>
        <taxon>Nematoda</taxon>
        <taxon>Chromadorea</taxon>
        <taxon>Rhabditida</taxon>
        <taxon>Rhabditina</taxon>
        <taxon>Rhabditomorpha</taxon>
        <taxon>Strongyloidea</taxon>
        <taxon>Heligmosomidae</taxon>
        <taxon>Heligmosomoides</taxon>
    </lineage>
</organism>
<sequence>MADILTRFRTATTVSPRHIVIYFSGISEGQFSLVTHTYMEAVNKGILSLKGSGASQPTVTALAVSKDHNERLYKKNIAPGTVVDSVIVSPVINEFYLNAHSTFQGTAKVPKYSLLADNSNVSLDALERMTHGLCYLHGIITATVSEPVPLVVADRCAKRGHDVFIANLLNIDVNWYCEGKLLCVRPG</sequence>
<dbReference type="EMBL" id="UZAH01005112">
    <property type="protein sequence ID" value="VDO28644.1"/>
    <property type="molecule type" value="Genomic_DNA"/>
</dbReference>
<dbReference type="Gene3D" id="3.30.420.10">
    <property type="entry name" value="Ribonuclease H-like superfamily/Ribonuclease H"/>
    <property type="match status" value="1"/>
</dbReference>